<protein>
    <recommendedName>
        <fullName evidence="1">Aminoglycoside phosphotransferase domain-containing protein</fullName>
    </recommendedName>
</protein>
<sequence>MSDSSDLFSYTSGRWIYNEALRLAERQLFFNVAQLNRIAAASVGRPEQDVSCIRKLAEGGFNRVFEITMREGTQVVARLPYPSTEPRIYATASEVATMDFVRLHGVPVPRILAYSATDQNPVGSEYIIMEKAPGNELGKLWYTMTEKQRLKMILEIVKIEALLFSIRLPGYGSIYYEHDLPLSMRRIGVQQAGGNGKFCVGPDAHYKWWQKGRSSLSIERGPYSETGDLLESVAKRELEWLSHFGRARFPFERLYRELYAYQKVHPDSHVRNLRDYLQTARHLSPEKKSFLNRPMLRHPDLQPNNIRVSDSFEVVSLIDWQHCSILPLLLQAGPPNYFQNYGDPVSENLIKPQLPPDFDLLGETEQEAARMIFQRHQLHYYYFAATSKFNDDHFSACMEDEVVPKQQLFQHAGDPWEGDSVTLRADLIRAAQNWGTLCGSTDAVCPLHYSPEEINEYLRLEEEQRSADDDMEKSRNCLGVSSDGWVPTERYSEAKRMSKKFKEEAILLADSEEVAAQIQRHWPFDDYDEDE</sequence>
<organism evidence="2 3">
    <name type="scientific">Aspergillus felis</name>
    <dbReference type="NCBI Taxonomy" id="1287682"/>
    <lineage>
        <taxon>Eukaryota</taxon>
        <taxon>Fungi</taxon>
        <taxon>Dikarya</taxon>
        <taxon>Ascomycota</taxon>
        <taxon>Pezizomycotina</taxon>
        <taxon>Eurotiomycetes</taxon>
        <taxon>Eurotiomycetidae</taxon>
        <taxon>Eurotiales</taxon>
        <taxon>Aspergillaceae</taxon>
        <taxon>Aspergillus</taxon>
        <taxon>Aspergillus subgen. Fumigati</taxon>
    </lineage>
</organism>
<dbReference type="InterPro" id="IPR051035">
    <property type="entry name" value="Mito_inheritance_9"/>
</dbReference>
<dbReference type="PANTHER" id="PTHR36091:SF2">
    <property type="entry name" value="AMINOGLYCOSIDE PHOSPHOTRANSFERASE DOMAIN-CONTAINING PROTEIN"/>
    <property type="match status" value="1"/>
</dbReference>
<accession>A0A8H6QZ53</accession>
<dbReference type="Pfam" id="PF01636">
    <property type="entry name" value="APH"/>
    <property type="match status" value="1"/>
</dbReference>
<dbReference type="PANTHER" id="PTHR36091">
    <property type="entry name" value="ALTERED INHERITANCE OF MITOCHONDRIA PROTEIN 9, MITOCHONDRIAL"/>
    <property type="match status" value="1"/>
</dbReference>
<dbReference type="Gene3D" id="3.30.200.20">
    <property type="entry name" value="Phosphorylase Kinase, domain 1"/>
    <property type="match status" value="1"/>
</dbReference>
<dbReference type="InterPro" id="IPR002575">
    <property type="entry name" value="Aminoglycoside_PTrfase"/>
</dbReference>
<dbReference type="SUPFAM" id="SSF56112">
    <property type="entry name" value="Protein kinase-like (PK-like)"/>
    <property type="match status" value="1"/>
</dbReference>
<proteinExistence type="predicted"/>
<comment type="caution">
    <text evidence="2">The sequence shown here is derived from an EMBL/GenBank/DDBJ whole genome shotgun (WGS) entry which is preliminary data.</text>
</comment>
<dbReference type="InterPro" id="IPR011009">
    <property type="entry name" value="Kinase-like_dom_sf"/>
</dbReference>
<reference evidence="2" key="1">
    <citation type="submission" date="2020-06" db="EMBL/GenBank/DDBJ databases">
        <title>Draft genome sequences of strains closely related to Aspergillus parafelis and Aspergillus hiratsukae.</title>
        <authorList>
            <person name="Dos Santos R.A.C."/>
            <person name="Rivero-Menendez O."/>
            <person name="Steenwyk J.L."/>
            <person name="Mead M.E."/>
            <person name="Goldman G.H."/>
            <person name="Alastruey-Izquierdo A."/>
            <person name="Rokas A."/>
        </authorList>
    </citation>
    <scope>NUCLEOTIDE SEQUENCE</scope>
    <source>
        <strain evidence="2">CNM-CM7691</strain>
    </source>
</reference>
<evidence type="ECO:0000313" key="3">
    <source>
        <dbReference type="Proteomes" id="UP000641853"/>
    </source>
</evidence>
<dbReference type="GO" id="GO:0005739">
    <property type="term" value="C:mitochondrion"/>
    <property type="evidence" value="ECO:0007669"/>
    <property type="project" value="TreeGrafter"/>
</dbReference>
<dbReference type="EMBL" id="JACBAG010001837">
    <property type="protein sequence ID" value="KAF7180531.1"/>
    <property type="molecule type" value="Genomic_DNA"/>
</dbReference>
<keyword evidence="3" id="KW-1185">Reference proteome</keyword>
<gene>
    <name evidence="2" type="ORF">CNMCM7691_009822</name>
</gene>
<evidence type="ECO:0000259" key="1">
    <source>
        <dbReference type="Pfam" id="PF01636"/>
    </source>
</evidence>
<feature type="domain" description="Aminoglycoside phosphotransferase" evidence="1">
    <location>
        <begin position="54"/>
        <end position="327"/>
    </location>
</feature>
<evidence type="ECO:0000313" key="2">
    <source>
        <dbReference type="EMBL" id="KAF7180531.1"/>
    </source>
</evidence>
<dbReference type="AlphaFoldDB" id="A0A8H6QZ53"/>
<dbReference type="Proteomes" id="UP000641853">
    <property type="component" value="Unassembled WGS sequence"/>
</dbReference>
<name>A0A8H6QZ53_9EURO</name>